<dbReference type="OrthoDB" id="5946976at2759"/>
<gene>
    <name evidence="2" type="ORF">P171DRAFT_439085</name>
</gene>
<feature type="compositionally biased region" description="Basic residues" evidence="1">
    <location>
        <begin position="39"/>
        <end position="51"/>
    </location>
</feature>
<proteinExistence type="predicted"/>
<protein>
    <submittedName>
        <fullName evidence="2">Uncharacterized protein</fullName>
    </submittedName>
</protein>
<evidence type="ECO:0000313" key="3">
    <source>
        <dbReference type="Proteomes" id="UP000799764"/>
    </source>
</evidence>
<organism evidence="2 3">
    <name type="scientific">Karstenula rhodostoma CBS 690.94</name>
    <dbReference type="NCBI Taxonomy" id="1392251"/>
    <lineage>
        <taxon>Eukaryota</taxon>
        <taxon>Fungi</taxon>
        <taxon>Dikarya</taxon>
        <taxon>Ascomycota</taxon>
        <taxon>Pezizomycotina</taxon>
        <taxon>Dothideomycetes</taxon>
        <taxon>Pleosporomycetidae</taxon>
        <taxon>Pleosporales</taxon>
        <taxon>Massarineae</taxon>
        <taxon>Didymosphaeriaceae</taxon>
        <taxon>Karstenula</taxon>
    </lineage>
</organism>
<feature type="region of interest" description="Disordered" evidence="1">
    <location>
        <begin position="1"/>
        <end position="65"/>
    </location>
</feature>
<dbReference type="AlphaFoldDB" id="A0A9P4PUG2"/>
<reference evidence="2" key="1">
    <citation type="journal article" date="2020" name="Stud. Mycol.">
        <title>101 Dothideomycetes genomes: a test case for predicting lifestyles and emergence of pathogens.</title>
        <authorList>
            <person name="Haridas S."/>
            <person name="Albert R."/>
            <person name="Binder M."/>
            <person name="Bloem J."/>
            <person name="Labutti K."/>
            <person name="Salamov A."/>
            <person name="Andreopoulos B."/>
            <person name="Baker S."/>
            <person name="Barry K."/>
            <person name="Bills G."/>
            <person name="Bluhm B."/>
            <person name="Cannon C."/>
            <person name="Castanera R."/>
            <person name="Culley D."/>
            <person name="Daum C."/>
            <person name="Ezra D."/>
            <person name="Gonzalez J."/>
            <person name="Henrissat B."/>
            <person name="Kuo A."/>
            <person name="Liang C."/>
            <person name="Lipzen A."/>
            <person name="Lutzoni F."/>
            <person name="Magnuson J."/>
            <person name="Mondo S."/>
            <person name="Nolan M."/>
            <person name="Ohm R."/>
            <person name="Pangilinan J."/>
            <person name="Park H.-J."/>
            <person name="Ramirez L."/>
            <person name="Alfaro M."/>
            <person name="Sun H."/>
            <person name="Tritt A."/>
            <person name="Yoshinaga Y."/>
            <person name="Zwiers L.-H."/>
            <person name="Turgeon B."/>
            <person name="Goodwin S."/>
            <person name="Spatafora J."/>
            <person name="Crous P."/>
            <person name="Grigoriev I."/>
        </authorList>
    </citation>
    <scope>NUCLEOTIDE SEQUENCE</scope>
    <source>
        <strain evidence="2">CBS 690.94</strain>
    </source>
</reference>
<dbReference type="EMBL" id="MU001493">
    <property type="protein sequence ID" value="KAF2450437.1"/>
    <property type="molecule type" value="Genomic_DNA"/>
</dbReference>
<evidence type="ECO:0000256" key="1">
    <source>
        <dbReference type="SAM" id="MobiDB-lite"/>
    </source>
</evidence>
<evidence type="ECO:0000313" key="2">
    <source>
        <dbReference type="EMBL" id="KAF2450437.1"/>
    </source>
</evidence>
<sequence>MTSRHAAATSLGHNRMGWRVARKHRGVSRGDGDGDSVLPHRRTPPRRRRRGFNSSGHTDMKVAERTHVKPRDEVFAPGRGRADEPGEDAELGTSAGTYTHPGCHAIALAYDADEAQIEIDGRDRSYSFVWVGDREKGCMVTRTCWRTLIPLVVRYTVKCDVDVEKGSGQARKFGVDLYPEMGDLLWFTKEAEEWNESRGWRDGISGNEWHWELFW</sequence>
<dbReference type="Proteomes" id="UP000799764">
    <property type="component" value="Unassembled WGS sequence"/>
</dbReference>
<comment type="caution">
    <text evidence="2">The sequence shown here is derived from an EMBL/GenBank/DDBJ whole genome shotgun (WGS) entry which is preliminary data.</text>
</comment>
<name>A0A9P4PUG2_9PLEO</name>
<keyword evidence="3" id="KW-1185">Reference proteome</keyword>
<accession>A0A9P4PUG2</accession>